<dbReference type="OrthoDB" id="5835829at2759"/>
<dbReference type="Proteomes" id="UP000270094">
    <property type="component" value="Unassembled WGS sequence"/>
</dbReference>
<keyword evidence="1" id="KW-1133">Transmembrane helix</keyword>
<feature type="transmembrane region" description="Helical" evidence="1">
    <location>
        <begin position="234"/>
        <end position="250"/>
    </location>
</feature>
<protein>
    <submittedName>
        <fullName evidence="2">Uncharacterized protein</fullName>
    </submittedName>
</protein>
<keyword evidence="1" id="KW-0472">Membrane</keyword>
<dbReference type="AlphaFoldDB" id="A0A3P7JYF4"/>
<accession>A0A3P7JYF4</accession>
<keyword evidence="1" id="KW-0812">Transmembrane</keyword>
<organism evidence="2 3">
    <name type="scientific">Strongylus vulgaris</name>
    <name type="common">Blood worm</name>
    <dbReference type="NCBI Taxonomy" id="40348"/>
    <lineage>
        <taxon>Eukaryota</taxon>
        <taxon>Metazoa</taxon>
        <taxon>Ecdysozoa</taxon>
        <taxon>Nematoda</taxon>
        <taxon>Chromadorea</taxon>
        <taxon>Rhabditida</taxon>
        <taxon>Rhabditina</taxon>
        <taxon>Rhabditomorpha</taxon>
        <taxon>Strongyloidea</taxon>
        <taxon>Strongylidae</taxon>
        <taxon>Strongylus</taxon>
    </lineage>
</organism>
<evidence type="ECO:0000313" key="2">
    <source>
        <dbReference type="EMBL" id="VDM81327.1"/>
    </source>
</evidence>
<proteinExistence type="predicted"/>
<reference evidence="2 3" key="1">
    <citation type="submission" date="2018-11" db="EMBL/GenBank/DDBJ databases">
        <authorList>
            <consortium name="Pathogen Informatics"/>
        </authorList>
    </citation>
    <scope>NUCLEOTIDE SEQUENCE [LARGE SCALE GENOMIC DNA]</scope>
</reference>
<name>A0A3P7JYF4_STRVU</name>
<evidence type="ECO:0000313" key="3">
    <source>
        <dbReference type="Proteomes" id="UP000270094"/>
    </source>
</evidence>
<keyword evidence="3" id="KW-1185">Reference proteome</keyword>
<dbReference type="EMBL" id="UYYB01112364">
    <property type="protein sequence ID" value="VDM81327.1"/>
    <property type="molecule type" value="Genomic_DNA"/>
</dbReference>
<dbReference type="SUPFAM" id="SSF53756">
    <property type="entry name" value="UDP-Glycosyltransferase/glycogen phosphorylase"/>
    <property type="match status" value="1"/>
</dbReference>
<gene>
    <name evidence="2" type="ORF">SVUK_LOCUS16325</name>
</gene>
<sequence length="251" mass="29625">MQYCRKPSDFVTVIPEICENKTENYTSCTRTQRDHDVTTRLNRSSQSQTTLGYSCLYDYIHPKPASIRRPSLYKGLNRSLVEKRFDTISAKYPILQWPKLVNEKFILVSFGSLAQAQYMPLNLARKLLYAFSQTPYKGDQGSNVRRLADLGSCKMISMRRVWQDELLSTMKEFERNLEGYWKRAGQLSSMLATYRRLHVGEQEFWMKWTIRHGTRLRDRNLFRMNYIGDTENEFWFTIVMIFIASLFIASI</sequence>
<evidence type="ECO:0000256" key="1">
    <source>
        <dbReference type="SAM" id="Phobius"/>
    </source>
</evidence>